<sequence length="263" mass="29670">MPSSTQNTKSNTNNASSTREAIKHNKLEFEEMRRKLLITEQRLRSLSRLEDEVQSVVSNTSSLSGWDSRSNSYRHPPSQQSDMESVPSAICTVPNSYSGFDVFKVPSSTPTKKKHNYSAKDHSVDEDSLDSETDSVTGSSLKENDPGGGHGLPSKHERKLLRQNQRLLREVERLVGELHQAKQQTMKLEHLVEPARRVPDLEDRLEGSLAESLAQEKALREAEQHIEEGSKRNTELQKKLEQVEAEAADAKSELEQVRTSKRE</sequence>
<dbReference type="EMBL" id="BMAT01013680">
    <property type="protein sequence ID" value="GFS18129.1"/>
    <property type="molecule type" value="Genomic_DNA"/>
</dbReference>
<proteinExistence type="predicted"/>
<feature type="region of interest" description="Disordered" evidence="1">
    <location>
        <begin position="45"/>
        <end position="91"/>
    </location>
</feature>
<feature type="compositionally biased region" description="Polar residues" evidence="1">
    <location>
        <begin position="55"/>
        <end position="83"/>
    </location>
</feature>
<comment type="caution">
    <text evidence="2">The sequence shown here is derived from an EMBL/GenBank/DDBJ whole genome shotgun (WGS) entry which is preliminary data.</text>
</comment>
<protein>
    <submittedName>
        <fullName evidence="2">Coiled-coil domain-containing protein 18</fullName>
    </submittedName>
</protein>
<evidence type="ECO:0000313" key="3">
    <source>
        <dbReference type="Proteomes" id="UP000762676"/>
    </source>
</evidence>
<dbReference type="Proteomes" id="UP000762676">
    <property type="component" value="Unassembled WGS sequence"/>
</dbReference>
<feature type="region of interest" description="Disordered" evidence="1">
    <location>
        <begin position="217"/>
        <end position="263"/>
    </location>
</feature>
<reference evidence="2 3" key="1">
    <citation type="journal article" date="2021" name="Elife">
        <title>Chloroplast acquisition without the gene transfer in kleptoplastic sea slugs, Plakobranchus ocellatus.</title>
        <authorList>
            <person name="Maeda T."/>
            <person name="Takahashi S."/>
            <person name="Yoshida T."/>
            <person name="Shimamura S."/>
            <person name="Takaki Y."/>
            <person name="Nagai Y."/>
            <person name="Toyoda A."/>
            <person name="Suzuki Y."/>
            <person name="Arimoto A."/>
            <person name="Ishii H."/>
            <person name="Satoh N."/>
            <person name="Nishiyama T."/>
            <person name="Hasebe M."/>
            <person name="Maruyama T."/>
            <person name="Minagawa J."/>
            <person name="Obokata J."/>
            <person name="Shigenobu S."/>
        </authorList>
    </citation>
    <scope>NUCLEOTIDE SEQUENCE [LARGE SCALE GENOMIC DNA]</scope>
</reference>
<name>A0AAV4J804_9GAST</name>
<organism evidence="2 3">
    <name type="scientific">Elysia marginata</name>
    <dbReference type="NCBI Taxonomy" id="1093978"/>
    <lineage>
        <taxon>Eukaryota</taxon>
        <taxon>Metazoa</taxon>
        <taxon>Spiralia</taxon>
        <taxon>Lophotrochozoa</taxon>
        <taxon>Mollusca</taxon>
        <taxon>Gastropoda</taxon>
        <taxon>Heterobranchia</taxon>
        <taxon>Euthyneura</taxon>
        <taxon>Panpulmonata</taxon>
        <taxon>Sacoglossa</taxon>
        <taxon>Placobranchoidea</taxon>
        <taxon>Plakobranchidae</taxon>
        <taxon>Elysia</taxon>
    </lineage>
</organism>
<keyword evidence="3" id="KW-1185">Reference proteome</keyword>
<feature type="compositionally biased region" description="Low complexity" evidence="1">
    <location>
        <begin position="1"/>
        <end position="18"/>
    </location>
</feature>
<accession>A0AAV4J804</accession>
<evidence type="ECO:0000313" key="2">
    <source>
        <dbReference type="EMBL" id="GFS18129.1"/>
    </source>
</evidence>
<feature type="region of interest" description="Disordered" evidence="1">
    <location>
        <begin position="1"/>
        <end position="28"/>
    </location>
</feature>
<feature type="region of interest" description="Disordered" evidence="1">
    <location>
        <begin position="106"/>
        <end position="159"/>
    </location>
</feature>
<evidence type="ECO:0000256" key="1">
    <source>
        <dbReference type="SAM" id="MobiDB-lite"/>
    </source>
</evidence>
<gene>
    <name evidence="2" type="ORF">ElyMa_006840000</name>
</gene>
<dbReference type="AlphaFoldDB" id="A0AAV4J804"/>